<dbReference type="GO" id="GO:0000160">
    <property type="term" value="P:phosphorelay signal transduction system"/>
    <property type="evidence" value="ECO:0007669"/>
    <property type="project" value="InterPro"/>
</dbReference>
<accession>A0A7Z0BGG6</accession>
<dbReference type="Proteomes" id="UP000523545">
    <property type="component" value="Unassembled WGS sequence"/>
</dbReference>
<keyword evidence="2" id="KW-0805">Transcription regulation</keyword>
<evidence type="ECO:0000313" key="8">
    <source>
        <dbReference type="Proteomes" id="UP000523545"/>
    </source>
</evidence>
<dbReference type="Gene3D" id="1.10.10.10">
    <property type="entry name" value="Winged helix-like DNA-binding domain superfamily/Winged helix DNA-binding domain"/>
    <property type="match status" value="1"/>
</dbReference>
<dbReference type="InterPro" id="IPR051677">
    <property type="entry name" value="AfsR-DnrI-RedD_regulator"/>
</dbReference>
<dbReference type="Pfam" id="PF03704">
    <property type="entry name" value="BTAD"/>
    <property type="match status" value="1"/>
</dbReference>
<sequence>MEIRVLDGLSVQLPAGTLQLGTPKQQVVFALLTVQVGRLVTVDELVDELWADRPPRSAIANVRTYAANLRRTFEASPAGRGVIERQRNGYRLVVDPDQVDVFRFELERNAGREAPAVGDLDSARQLLERALARWRVRCSLASRSGLSSPPEPLRSKRSGC</sequence>
<evidence type="ECO:0000313" key="7">
    <source>
        <dbReference type="EMBL" id="NYH44099.1"/>
    </source>
</evidence>
<organism evidence="7 8">
    <name type="scientific">Micromonospora jinlongensis</name>
    <dbReference type="NCBI Taxonomy" id="1287877"/>
    <lineage>
        <taxon>Bacteria</taxon>
        <taxon>Bacillati</taxon>
        <taxon>Actinomycetota</taxon>
        <taxon>Actinomycetes</taxon>
        <taxon>Micromonosporales</taxon>
        <taxon>Micromonosporaceae</taxon>
        <taxon>Micromonospora</taxon>
    </lineage>
</organism>
<dbReference type="GO" id="GO:0003677">
    <property type="term" value="F:DNA binding"/>
    <property type="evidence" value="ECO:0007669"/>
    <property type="project" value="UniProtKB-UniRule"/>
</dbReference>
<gene>
    <name evidence="7" type="ORF">HNR22_003826</name>
</gene>
<evidence type="ECO:0000256" key="4">
    <source>
        <dbReference type="ARBA" id="ARBA00023163"/>
    </source>
</evidence>
<keyword evidence="4" id="KW-0804">Transcription</keyword>
<dbReference type="PANTHER" id="PTHR35807:SF1">
    <property type="entry name" value="TRANSCRIPTIONAL REGULATOR REDD"/>
    <property type="match status" value="1"/>
</dbReference>
<dbReference type="InterPro" id="IPR016032">
    <property type="entry name" value="Sig_transdc_resp-reg_C-effctor"/>
</dbReference>
<evidence type="ECO:0000256" key="5">
    <source>
        <dbReference type="PROSITE-ProRule" id="PRU01091"/>
    </source>
</evidence>
<keyword evidence="8" id="KW-1185">Reference proteome</keyword>
<keyword evidence="3 5" id="KW-0238">DNA-binding</keyword>
<feature type="DNA-binding region" description="OmpR/PhoB-type" evidence="5">
    <location>
        <begin position="1"/>
        <end position="94"/>
    </location>
</feature>
<dbReference type="EMBL" id="JACCHK010000001">
    <property type="protein sequence ID" value="NYH44099.1"/>
    <property type="molecule type" value="Genomic_DNA"/>
</dbReference>
<dbReference type="InterPro" id="IPR001867">
    <property type="entry name" value="OmpR/PhoB-type_DNA-bd"/>
</dbReference>
<dbReference type="GO" id="GO:0006355">
    <property type="term" value="P:regulation of DNA-templated transcription"/>
    <property type="evidence" value="ECO:0007669"/>
    <property type="project" value="InterPro"/>
</dbReference>
<dbReference type="InterPro" id="IPR036388">
    <property type="entry name" value="WH-like_DNA-bd_sf"/>
</dbReference>
<dbReference type="SMART" id="SM00862">
    <property type="entry name" value="Trans_reg_C"/>
    <property type="match status" value="1"/>
</dbReference>
<dbReference type="Gene3D" id="1.25.40.10">
    <property type="entry name" value="Tetratricopeptide repeat domain"/>
    <property type="match status" value="1"/>
</dbReference>
<comment type="similarity">
    <text evidence="1">Belongs to the AfsR/DnrI/RedD regulatory family.</text>
</comment>
<dbReference type="Pfam" id="PF00486">
    <property type="entry name" value="Trans_reg_C"/>
    <property type="match status" value="1"/>
</dbReference>
<dbReference type="AlphaFoldDB" id="A0A7Z0BGG6"/>
<dbReference type="SUPFAM" id="SSF48452">
    <property type="entry name" value="TPR-like"/>
    <property type="match status" value="1"/>
</dbReference>
<dbReference type="PROSITE" id="PS51755">
    <property type="entry name" value="OMPR_PHOB"/>
    <property type="match status" value="1"/>
</dbReference>
<protein>
    <submittedName>
        <fullName evidence="7">DNA-binding SARP family transcriptional activator</fullName>
    </submittedName>
</protein>
<proteinExistence type="inferred from homology"/>
<dbReference type="PANTHER" id="PTHR35807">
    <property type="entry name" value="TRANSCRIPTIONAL REGULATOR REDD-RELATED"/>
    <property type="match status" value="1"/>
</dbReference>
<evidence type="ECO:0000256" key="3">
    <source>
        <dbReference type="ARBA" id="ARBA00023125"/>
    </source>
</evidence>
<dbReference type="InterPro" id="IPR011990">
    <property type="entry name" value="TPR-like_helical_dom_sf"/>
</dbReference>
<evidence type="ECO:0000256" key="1">
    <source>
        <dbReference type="ARBA" id="ARBA00005820"/>
    </source>
</evidence>
<evidence type="ECO:0000256" key="2">
    <source>
        <dbReference type="ARBA" id="ARBA00023015"/>
    </source>
</evidence>
<feature type="domain" description="OmpR/PhoB-type" evidence="6">
    <location>
        <begin position="1"/>
        <end position="94"/>
    </location>
</feature>
<dbReference type="InterPro" id="IPR005158">
    <property type="entry name" value="BTAD"/>
</dbReference>
<comment type="caution">
    <text evidence="7">The sequence shown here is derived from an EMBL/GenBank/DDBJ whole genome shotgun (WGS) entry which is preliminary data.</text>
</comment>
<reference evidence="7 8" key="1">
    <citation type="submission" date="2020-07" db="EMBL/GenBank/DDBJ databases">
        <title>Sequencing the genomes of 1000 actinobacteria strains.</title>
        <authorList>
            <person name="Klenk H.-P."/>
        </authorList>
    </citation>
    <scope>NUCLEOTIDE SEQUENCE [LARGE SCALE GENOMIC DNA]</scope>
    <source>
        <strain evidence="7 8">DSM 45876</strain>
    </source>
</reference>
<name>A0A7Z0BGG6_9ACTN</name>
<evidence type="ECO:0000259" key="6">
    <source>
        <dbReference type="PROSITE" id="PS51755"/>
    </source>
</evidence>
<dbReference type="SUPFAM" id="SSF46894">
    <property type="entry name" value="C-terminal effector domain of the bipartite response regulators"/>
    <property type="match status" value="1"/>
</dbReference>